<organism evidence="1 2">
    <name type="scientific">Acetobacter cerevisiae</name>
    <dbReference type="NCBI Taxonomy" id="178900"/>
    <lineage>
        <taxon>Bacteria</taxon>
        <taxon>Pseudomonadati</taxon>
        <taxon>Pseudomonadota</taxon>
        <taxon>Alphaproteobacteria</taxon>
        <taxon>Acetobacterales</taxon>
        <taxon>Acetobacteraceae</taxon>
        <taxon>Acetobacter</taxon>
    </lineage>
</organism>
<dbReference type="Proteomes" id="UP000075312">
    <property type="component" value="Unassembled WGS sequence"/>
</dbReference>
<evidence type="ECO:0000313" key="2">
    <source>
        <dbReference type="Proteomes" id="UP000075312"/>
    </source>
</evidence>
<dbReference type="EMBL" id="LHZY01000009">
    <property type="protein sequence ID" value="KXV72191.1"/>
    <property type="molecule type" value="Genomic_DNA"/>
</dbReference>
<name>A0A149UW80_9PROT</name>
<reference evidence="1 2" key="1">
    <citation type="submission" date="2015-06" db="EMBL/GenBank/DDBJ databases">
        <title>Improved classification and identification of acetic acid bacteria using matrix-assisted laser desorption/ionization time-of-flight mass spectrometry; Gluconobacter nephelii and Gluconobacter uchimurae are later heterotypic synonyms of Gluconobacter japonicus and Gluconobacter oxydans, respectively.</title>
        <authorList>
            <person name="Li L."/>
            <person name="Cleenwerck I."/>
            <person name="De Vuyst L."/>
            <person name="Vandamme P."/>
        </authorList>
    </citation>
    <scope>NUCLEOTIDE SEQUENCE [LARGE SCALE GENOMIC DNA]</scope>
    <source>
        <strain evidence="1 2">LMG 1608</strain>
    </source>
</reference>
<accession>A0A149UW80</accession>
<protein>
    <submittedName>
        <fullName evidence="1">Uncharacterized protein</fullName>
    </submittedName>
</protein>
<gene>
    <name evidence="1" type="ORF">AD952_05610</name>
</gene>
<proteinExistence type="predicted"/>
<evidence type="ECO:0000313" key="1">
    <source>
        <dbReference type="EMBL" id="KXV72191.1"/>
    </source>
</evidence>
<comment type="caution">
    <text evidence="1">The sequence shown here is derived from an EMBL/GenBank/DDBJ whole genome shotgun (WGS) entry which is preliminary data.</text>
</comment>
<sequence length="160" mass="17659">MSGLYLPHVRDLWVRPALASLPPALNTLSRMQGVLGIGNKESGYRYLVQTNPAETAKGFWQMETATHDDMWRNFIRYRPDLQAALLGILSGAKPEAARLVDRPIYAAAMCAVHTYRSSDALPAVNDAAGWAAFWKRNYNTEGGAGVANEAVPYFREAMEA</sequence>
<dbReference type="PATRIC" id="fig|178900.6.peg.2198"/>
<dbReference type="AlphaFoldDB" id="A0A149UW80"/>